<dbReference type="EMBL" id="VWSG01000003">
    <property type="protein sequence ID" value="KAA5535815.1"/>
    <property type="molecule type" value="Genomic_DNA"/>
</dbReference>
<keyword evidence="1" id="KW-0472">Membrane</keyword>
<proteinExistence type="predicted"/>
<reference evidence="2 3" key="1">
    <citation type="submission" date="2019-09" db="EMBL/GenBank/DDBJ databases">
        <title>Genome sequence and assembly of Flavobacterium sp.</title>
        <authorList>
            <person name="Chhetri G."/>
        </authorList>
    </citation>
    <scope>NUCLEOTIDE SEQUENCE [LARGE SCALE GENOMIC DNA]</scope>
    <source>
        <strain evidence="2 3">SNL9</strain>
    </source>
</reference>
<dbReference type="RefSeq" id="WP_150010930.1">
    <property type="nucleotide sequence ID" value="NZ_VWSG01000003.1"/>
</dbReference>
<evidence type="ECO:0000313" key="3">
    <source>
        <dbReference type="Proteomes" id="UP000325141"/>
    </source>
</evidence>
<organism evidence="2 3">
    <name type="scientific">Paenimyroides baculatum</name>
    <dbReference type="NCBI Taxonomy" id="2608000"/>
    <lineage>
        <taxon>Bacteria</taxon>
        <taxon>Pseudomonadati</taxon>
        <taxon>Bacteroidota</taxon>
        <taxon>Flavobacteriia</taxon>
        <taxon>Flavobacteriales</taxon>
        <taxon>Flavobacteriaceae</taxon>
        <taxon>Paenimyroides</taxon>
    </lineage>
</organism>
<sequence>MNGFLIIGTFLLVSFLIPVFISYLILKKSAAYKYFTIVFFLSVLSSFIGLLFGGIFNLGYFKFKGEIYDIETLFIIYYYQLSLPFLIVFLLSLLYWILKITNKKSD</sequence>
<evidence type="ECO:0000313" key="2">
    <source>
        <dbReference type="EMBL" id="KAA5535815.1"/>
    </source>
</evidence>
<evidence type="ECO:0000256" key="1">
    <source>
        <dbReference type="SAM" id="Phobius"/>
    </source>
</evidence>
<name>A0A5M6CRT1_9FLAO</name>
<feature type="transmembrane region" description="Helical" evidence="1">
    <location>
        <begin position="6"/>
        <end position="26"/>
    </location>
</feature>
<accession>A0A5M6CRT1</accession>
<comment type="caution">
    <text evidence="2">The sequence shown here is derived from an EMBL/GenBank/DDBJ whole genome shotgun (WGS) entry which is preliminary data.</text>
</comment>
<dbReference type="AlphaFoldDB" id="A0A5M6CRT1"/>
<gene>
    <name evidence="2" type="ORF">F0460_05090</name>
</gene>
<feature type="transmembrane region" description="Helical" evidence="1">
    <location>
        <begin position="76"/>
        <end position="98"/>
    </location>
</feature>
<keyword evidence="3" id="KW-1185">Reference proteome</keyword>
<feature type="transmembrane region" description="Helical" evidence="1">
    <location>
        <begin position="38"/>
        <end position="56"/>
    </location>
</feature>
<dbReference type="Proteomes" id="UP000325141">
    <property type="component" value="Unassembled WGS sequence"/>
</dbReference>
<keyword evidence="1" id="KW-0812">Transmembrane</keyword>
<keyword evidence="1" id="KW-1133">Transmembrane helix</keyword>
<protein>
    <submittedName>
        <fullName evidence="2">Uncharacterized protein</fullName>
    </submittedName>
</protein>